<keyword evidence="3" id="KW-0808">Transferase</keyword>
<proteinExistence type="predicted"/>
<dbReference type="SUPFAM" id="SSF55874">
    <property type="entry name" value="ATPase domain of HSP90 chaperone/DNA topoisomerase II/histidine kinase"/>
    <property type="match status" value="1"/>
</dbReference>
<dbReference type="RefSeq" id="WP_406825105.1">
    <property type="nucleotide sequence ID" value="NZ_CP157485.1"/>
</dbReference>
<dbReference type="GO" id="GO:0016020">
    <property type="term" value="C:membrane"/>
    <property type="evidence" value="ECO:0007669"/>
    <property type="project" value="InterPro"/>
</dbReference>
<keyword evidence="1" id="KW-0472">Membrane</keyword>
<dbReference type="Gene3D" id="3.30.565.10">
    <property type="entry name" value="Histidine kinase-like ATPase, C-terminal domain"/>
    <property type="match status" value="1"/>
</dbReference>
<evidence type="ECO:0000313" key="3">
    <source>
        <dbReference type="EMBL" id="XBO47699.1"/>
    </source>
</evidence>
<evidence type="ECO:0000256" key="1">
    <source>
        <dbReference type="SAM" id="Phobius"/>
    </source>
</evidence>
<dbReference type="GO" id="GO:0000155">
    <property type="term" value="F:phosphorelay sensor kinase activity"/>
    <property type="evidence" value="ECO:0007669"/>
    <property type="project" value="InterPro"/>
</dbReference>
<dbReference type="InterPro" id="IPR036890">
    <property type="entry name" value="HATPase_C_sf"/>
</dbReference>
<keyword evidence="1" id="KW-1133">Transmembrane helix</keyword>
<dbReference type="EMBL" id="CP157485">
    <property type="protein sequence ID" value="XBO47699.1"/>
    <property type="molecule type" value="Genomic_DNA"/>
</dbReference>
<feature type="transmembrane region" description="Helical" evidence="1">
    <location>
        <begin position="321"/>
        <end position="339"/>
    </location>
</feature>
<reference evidence="3" key="1">
    <citation type="submission" date="2024-05" db="EMBL/GenBank/DDBJ databases">
        <authorList>
            <person name="Kim S."/>
            <person name="Heo J."/>
            <person name="Choi H."/>
            <person name="Choi Y."/>
            <person name="Kwon S.-W."/>
            <person name="Kim Y."/>
        </authorList>
    </citation>
    <scope>NUCLEOTIDE SEQUENCE</scope>
    <source>
        <strain evidence="3">KACC 23697</strain>
    </source>
</reference>
<protein>
    <submittedName>
        <fullName evidence="3">Histidine kinase</fullName>
    </submittedName>
</protein>
<dbReference type="InterPro" id="IPR010559">
    <property type="entry name" value="Sig_transdc_His_kin_internal"/>
</dbReference>
<dbReference type="PANTHER" id="PTHR34220">
    <property type="entry name" value="SENSOR HISTIDINE KINASE YPDA"/>
    <property type="match status" value="1"/>
</dbReference>
<evidence type="ECO:0000259" key="2">
    <source>
        <dbReference type="Pfam" id="PF06580"/>
    </source>
</evidence>
<dbReference type="AlphaFoldDB" id="A0AAU7K604"/>
<organism evidence="3">
    <name type="scientific">Pedobacter sp. KACC 23697</name>
    <dbReference type="NCBI Taxonomy" id="3149230"/>
    <lineage>
        <taxon>Bacteria</taxon>
        <taxon>Pseudomonadati</taxon>
        <taxon>Bacteroidota</taxon>
        <taxon>Sphingobacteriia</taxon>
        <taxon>Sphingobacteriales</taxon>
        <taxon>Sphingobacteriaceae</taxon>
        <taxon>Pedobacter</taxon>
    </lineage>
</organism>
<dbReference type="Pfam" id="PF06580">
    <property type="entry name" value="His_kinase"/>
    <property type="match status" value="1"/>
</dbReference>
<name>A0AAU7K604_9SPHI</name>
<dbReference type="PANTHER" id="PTHR34220:SF7">
    <property type="entry name" value="SENSOR HISTIDINE KINASE YPDA"/>
    <property type="match status" value="1"/>
</dbReference>
<sequence>MLGTILHASAQGFMFHVGDGNYYSIPDNEIFKGVELLVQYRNENQAPNLATNFQIGLLSRFSSLTKKPSQFWGAPIQVGTKTYPSYLIDDGSAATLIAVGISKKDIKDYKYHVIKNDSTEIVPWSPLSKLEMKYGAKVPYAALGTFTSPEGTIMVEVINKKKYNVRDGVIYDWRTHYKPFITGISMFKDTVRYELTDPKRNNGYSSHVDPLTGAPKELYFPADSIATLHIKFKAHETIPYRICLETLDKNTIRNKELIYYLLKDYYDVETKLLKNPGKYRISIQPLTPGYGDQSKGARGNIVYIPITVKPRPAQEASMKQMLPYILIILSGAALLFFIYHTRNQRKLKTTIQEKQLAGLKLKSIRSQLNPHFMFNALSSIQALMNKNDLDKASYYLSIFSGLTRQVLDGNNEDMLSISDELKMLEDYLQMEQLRFGFQYEISIEKGLNYDNIEIPAMLLQPLVENAVKHGVSGLRELGKIHINIASVHHNLSISLSDNGKGFNPLEKTSGYGIKLSLERITLLNQIYSDQPTHLDIKSDKGGTIITITLTNWLS</sequence>
<feature type="domain" description="Signal transduction histidine kinase internal region" evidence="2">
    <location>
        <begin position="360"/>
        <end position="436"/>
    </location>
</feature>
<keyword evidence="3" id="KW-0418">Kinase</keyword>
<keyword evidence="1" id="KW-0812">Transmembrane</keyword>
<gene>
    <name evidence="3" type="ORF">ABEG20_20635</name>
</gene>
<accession>A0AAU7K604</accession>
<dbReference type="InterPro" id="IPR050640">
    <property type="entry name" value="Bact_2-comp_sensor_kinase"/>
</dbReference>